<comment type="similarity">
    <text evidence="1 6">Belongs to the methyltransferase superfamily. PrmA family.</text>
</comment>
<evidence type="ECO:0000256" key="5">
    <source>
        <dbReference type="ARBA" id="ARBA00022691"/>
    </source>
</evidence>
<dbReference type="SUPFAM" id="SSF53335">
    <property type="entry name" value="S-adenosyl-L-methionine-dependent methyltransferases"/>
    <property type="match status" value="1"/>
</dbReference>
<dbReference type="NCBIfam" id="TIGR00406">
    <property type="entry name" value="prmA"/>
    <property type="match status" value="1"/>
</dbReference>
<evidence type="ECO:0000256" key="1">
    <source>
        <dbReference type="ARBA" id="ARBA00009741"/>
    </source>
</evidence>
<dbReference type="PIRSF" id="PIRSF000401">
    <property type="entry name" value="RPL11_MTase"/>
    <property type="match status" value="1"/>
</dbReference>
<protein>
    <recommendedName>
        <fullName evidence="6">Ribosomal protein L11 methyltransferase</fullName>
        <shortName evidence="6">L11 Mtase</shortName>
        <ecNumber evidence="6">2.1.1.-</ecNumber>
    </recommendedName>
</protein>
<dbReference type="STRING" id="1123510.GCA_000620025_00428"/>
<keyword evidence="3 6" id="KW-0489">Methyltransferase</keyword>
<dbReference type="EMBL" id="AP018933">
    <property type="protein sequence ID" value="BBG30193.1"/>
    <property type="molecule type" value="Genomic_DNA"/>
</dbReference>
<evidence type="ECO:0000256" key="3">
    <source>
        <dbReference type="ARBA" id="ARBA00022603"/>
    </source>
</evidence>
<keyword evidence="5 6" id="KW-0949">S-adenosyl-L-methionine</keyword>
<sequence>MAWLQLKACIDPEHADLLESLLTDEGACAITLEDAEDTPVFEPERGTTPLWAHTVLKGLYDDLEGVDGMLSRVQQGWASQLPEVPAPQIDYEILQDQDWTRVWMDDFHPLRMGERLWIVPSWHEPPEPNAVNLILDPGLAFGTGTHPTTALCLEWLDQQAVEGVLQDHTLLDVGCGSGILAIAGLKLGARYARGTDIDPQALLASRDNAQRNAIEDAQFTLHYPENAPQETYDIVVANILAGPLVELAPMIAGYIAPGGRFALSGILANQANDIVAAYEAQGLFVKPPVDREGWIRVDGYRPE</sequence>
<evidence type="ECO:0000256" key="6">
    <source>
        <dbReference type="HAMAP-Rule" id="MF_00735"/>
    </source>
</evidence>
<dbReference type="InterPro" id="IPR004498">
    <property type="entry name" value="Ribosomal_PrmA_MeTrfase"/>
</dbReference>
<dbReference type="GO" id="GO:0032259">
    <property type="term" value="P:methylation"/>
    <property type="evidence" value="ECO:0007669"/>
    <property type="project" value="UniProtKB-KW"/>
</dbReference>
<dbReference type="HAMAP" id="MF_00735">
    <property type="entry name" value="Methyltr_PrmA"/>
    <property type="match status" value="1"/>
</dbReference>
<comment type="subcellular location">
    <subcellularLocation>
        <location evidence="6">Cytoplasm</location>
    </subcellularLocation>
</comment>
<dbReference type="GO" id="GO:0016279">
    <property type="term" value="F:protein-lysine N-methyltransferase activity"/>
    <property type="evidence" value="ECO:0007669"/>
    <property type="project" value="TreeGrafter"/>
</dbReference>
<dbReference type="Gene3D" id="3.40.50.150">
    <property type="entry name" value="Vaccinia Virus protein VP39"/>
    <property type="match status" value="1"/>
</dbReference>
<dbReference type="PANTHER" id="PTHR43648">
    <property type="entry name" value="ELECTRON TRANSFER FLAVOPROTEIN BETA SUBUNIT LYSINE METHYLTRANSFERASE"/>
    <property type="match status" value="1"/>
</dbReference>
<dbReference type="KEGG" id="zpl:ZBT109_1433"/>
<feature type="binding site" evidence="6">
    <location>
        <position position="149"/>
    </location>
    <ligand>
        <name>S-adenosyl-L-methionine</name>
        <dbReference type="ChEBI" id="CHEBI:59789"/>
    </ligand>
</feature>
<dbReference type="CDD" id="cd02440">
    <property type="entry name" value="AdoMet_MTases"/>
    <property type="match status" value="1"/>
</dbReference>
<feature type="binding site" evidence="6">
    <location>
        <position position="196"/>
    </location>
    <ligand>
        <name>S-adenosyl-L-methionine</name>
        <dbReference type="ChEBI" id="CHEBI:59789"/>
    </ligand>
</feature>
<evidence type="ECO:0000256" key="2">
    <source>
        <dbReference type="ARBA" id="ARBA00022490"/>
    </source>
</evidence>
<feature type="binding site" evidence="6">
    <location>
        <position position="174"/>
    </location>
    <ligand>
        <name>S-adenosyl-L-methionine</name>
        <dbReference type="ChEBI" id="CHEBI:59789"/>
    </ligand>
</feature>
<comment type="catalytic activity">
    <reaction evidence="6">
        <text>L-lysyl-[protein] + 3 S-adenosyl-L-methionine = N(6),N(6),N(6)-trimethyl-L-lysyl-[protein] + 3 S-adenosyl-L-homocysteine + 3 H(+)</text>
        <dbReference type="Rhea" id="RHEA:54192"/>
        <dbReference type="Rhea" id="RHEA-COMP:9752"/>
        <dbReference type="Rhea" id="RHEA-COMP:13826"/>
        <dbReference type="ChEBI" id="CHEBI:15378"/>
        <dbReference type="ChEBI" id="CHEBI:29969"/>
        <dbReference type="ChEBI" id="CHEBI:57856"/>
        <dbReference type="ChEBI" id="CHEBI:59789"/>
        <dbReference type="ChEBI" id="CHEBI:61961"/>
    </reaction>
</comment>
<evidence type="ECO:0000313" key="8">
    <source>
        <dbReference type="Proteomes" id="UP000267342"/>
    </source>
</evidence>
<dbReference type="EC" id="2.1.1.-" evidence="6"/>
<dbReference type="AlphaFoldDB" id="A0A348HEZ1"/>
<feature type="binding site" evidence="6">
    <location>
        <position position="238"/>
    </location>
    <ligand>
        <name>S-adenosyl-L-methionine</name>
        <dbReference type="ChEBI" id="CHEBI:59789"/>
    </ligand>
</feature>
<evidence type="ECO:0000256" key="4">
    <source>
        <dbReference type="ARBA" id="ARBA00022679"/>
    </source>
</evidence>
<evidence type="ECO:0000313" key="7">
    <source>
        <dbReference type="EMBL" id="BBG30193.1"/>
    </source>
</evidence>
<dbReference type="RefSeq" id="WP_027705773.1">
    <property type="nucleotide sequence ID" value="NZ_AP018933.1"/>
</dbReference>
<keyword evidence="7" id="KW-0689">Ribosomal protein</keyword>
<dbReference type="PANTHER" id="PTHR43648:SF1">
    <property type="entry name" value="ELECTRON TRANSFER FLAVOPROTEIN BETA SUBUNIT LYSINE METHYLTRANSFERASE"/>
    <property type="match status" value="1"/>
</dbReference>
<keyword evidence="8" id="KW-1185">Reference proteome</keyword>
<keyword evidence="2 6" id="KW-0963">Cytoplasm</keyword>
<gene>
    <name evidence="6" type="primary">prmA</name>
    <name evidence="7" type="ORF">ZBT109_1433</name>
</gene>
<organism evidence="7 8">
    <name type="scientific">Zymobacter palmae</name>
    <dbReference type="NCBI Taxonomy" id="33074"/>
    <lineage>
        <taxon>Bacteria</taxon>
        <taxon>Pseudomonadati</taxon>
        <taxon>Pseudomonadota</taxon>
        <taxon>Gammaproteobacteria</taxon>
        <taxon>Oceanospirillales</taxon>
        <taxon>Halomonadaceae</taxon>
        <taxon>Zymobacter group</taxon>
        <taxon>Zymobacter</taxon>
    </lineage>
</organism>
<dbReference type="GO" id="GO:0005829">
    <property type="term" value="C:cytosol"/>
    <property type="evidence" value="ECO:0007669"/>
    <property type="project" value="TreeGrafter"/>
</dbReference>
<dbReference type="Pfam" id="PF06325">
    <property type="entry name" value="PrmA"/>
    <property type="match status" value="1"/>
</dbReference>
<keyword evidence="4 6" id="KW-0808">Transferase</keyword>
<dbReference type="GO" id="GO:0005840">
    <property type="term" value="C:ribosome"/>
    <property type="evidence" value="ECO:0007669"/>
    <property type="project" value="UniProtKB-KW"/>
</dbReference>
<comment type="function">
    <text evidence="6">Methylates ribosomal protein L11.</text>
</comment>
<dbReference type="Proteomes" id="UP000267342">
    <property type="component" value="Chromosome"/>
</dbReference>
<dbReference type="InterPro" id="IPR050078">
    <property type="entry name" value="Ribosomal_L11_MeTrfase_PrmA"/>
</dbReference>
<reference evidence="7 8" key="1">
    <citation type="submission" date="2018-09" db="EMBL/GenBank/DDBJ databases">
        <title>Zymobacter palmae IAM14233 (=T109) whole genome analysis.</title>
        <authorList>
            <person name="Yanase H."/>
        </authorList>
    </citation>
    <scope>NUCLEOTIDE SEQUENCE [LARGE SCALE GENOMIC DNA]</scope>
    <source>
        <strain evidence="7 8">IAM14233</strain>
    </source>
</reference>
<dbReference type="InterPro" id="IPR029063">
    <property type="entry name" value="SAM-dependent_MTases_sf"/>
</dbReference>
<name>A0A348HEZ1_9GAMM</name>
<proteinExistence type="inferred from homology"/>
<keyword evidence="7" id="KW-0687">Ribonucleoprotein</keyword>
<accession>A0A348HEZ1</accession>
<dbReference type="OrthoDB" id="9785995at2"/>